<feature type="region of interest" description="Disordered" evidence="7">
    <location>
        <begin position="494"/>
        <end position="516"/>
    </location>
</feature>
<dbReference type="GO" id="GO:0016887">
    <property type="term" value="F:ATP hydrolysis activity"/>
    <property type="evidence" value="ECO:0007669"/>
    <property type="project" value="InterPro"/>
</dbReference>
<dbReference type="GO" id="GO:0140359">
    <property type="term" value="F:ABC-type transporter activity"/>
    <property type="evidence" value="ECO:0007669"/>
    <property type="project" value="InterPro"/>
</dbReference>
<dbReference type="AlphaFoldDB" id="A0A444RNP4"/>
<feature type="transmembrane region" description="Helical" evidence="8">
    <location>
        <begin position="203"/>
        <end position="224"/>
    </location>
</feature>
<feature type="transmembrane region" description="Helical" evidence="8">
    <location>
        <begin position="236"/>
        <end position="256"/>
    </location>
</feature>
<name>A0A444RNP4_VERDA</name>
<dbReference type="Pfam" id="PF00005">
    <property type="entry name" value="ABC_tran"/>
    <property type="match status" value="1"/>
</dbReference>
<feature type="transmembrane region" description="Helical" evidence="8">
    <location>
        <begin position="813"/>
        <end position="839"/>
    </location>
</feature>
<sequence length="1039" mass="118045">METGPPLQCWDNSTRGLDASNALEFVKALRRAANEQQKSIVATLYQAGNCIYSQFDKVLLLAEGRQIYYGSTRDARKYFEDMGFLSPPGANTADFLTSVVVETERLIRSGFEDSVPRSAPEFETRYRNSAMYRQMMEDIDLVSKESLSEEIRTLNSVCRLEKTRTIEALSRYSSPYHVSFLRQVGACTKRQFRIIWGDRWSNCLQIASSFCFALVTGSLFYNLSDTSDSIFMKPGALFYPILLFAMNKLSETTVSFTGRPIIARHKRLAFHRPAAHAMACVITDIPLVVALFTLFHIIFYFMVGLQHEAGKFFTNWLIYVLATLCFTSLFRMIGACCRHFGFASQISGWVIMAMMVYGGYLIPVASIHPWFRWIWYINPAAYAFNAVLASEMGTMTLTCVEPQYVPFGSTYNESAYRSCTVAGSAPALQLIDGESFLQVQYRAMVSEIWRNVGILVAFWFLFALLTALASELNIHRDTGSSILFHRRNQRKEMSRLQDSEQAAKRQPATSDCESENKTSHLVQTVFTFKDISYYVRHQGREKQLLKDVSGFVKPGQLVALMGSSGAGKTTLMDVLAQRKDGGRIEGSIMVNGKPQGISFQRTTGYCEQNDVHEPTATVLESLLFSARLRQSFGTPDSDKVQHVQHIMDLLELTSLKHALVGRRFGPEIDWAQTWIDSQERISAMQELEHLNKPGNFHISGTQISDEDEKNNDDILDFAAPLFYQVRLVTRRQMVALWRNPDYVWNKIGLHVSNSLFGGFTYWMIGDGLFDLQLRLMAVFNFVFVAPGCINQLQPLFLRNRDIFETREKKSKTYHWFAFIMAQLISEIPLLILCGTLYFACWYFTAGFPVEASISGQVYLEMILYEFLYTSIAQAIAAYSPNEYFAALANPLIVGTALINFCGVVVPYARIQAFWRYWLYYLNPFTYLMCALLQPVIWDVEVECKASELTHIDLPQNTTCGEYMDEFLAINAGYVTDITNETSCAYCPYSTGADYLRTMNINGKYYGWRDVGITALFCISSYGLVLLMMKLRTKATKTAK</sequence>
<evidence type="ECO:0000256" key="5">
    <source>
        <dbReference type="ARBA" id="ARBA00022989"/>
    </source>
</evidence>
<evidence type="ECO:0000259" key="10">
    <source>
        <dbReference type="Pfam" id="PF01061"/>
    </source>
</evidence>
<organism evidence="12 13">
    <name type="scientific">Verticillium dahliae</name>
    <name type="common">Verticillium wilt</name>
    <dbReference type="NCBI Taxonomy" id="27337"/>
    <lineage>
        <taxon>Eukaryota</taxon>
        <taxon>Fungi</taxon>
        <taxon>Dikarya</taxon>
        <taxon>Ascomycota</taxon>
        <taxon>Pezizomycotina</taxon>
        <taxon>Sordariomycetes</taxon>
        <taxon>Hypocreomycetidae</taxon>
        <taxon>Glomerellales</taxon>
        <taxon>Plectosphaerellaceae</taxon>
        <taxon>Verticillium</taxon>
    </lineage>
</organism>
<feature type="transmembrane region" description="Helical" evidence="8">
    <location>
        <begin position="448"/>
        <end position="469"/>
    </location>
</feature>
<dbReference type="InterPro" id="IPR013525">
    <property type="entry name" value="ABC2_TM"/>
</dbReference>
<dbReference type="Pfam" id="PF06422">
    <property type="entry name" value="PDR_CDR"/>
    <property type="match status" value="1"/>
</dbReference>
<evidence type="ECO:0000256" key="2">
    <source>
        <dbReference type="ARBA" id="ARBA00006012"/>
    </source>
</evidence>
<keyword evidence="6 8" id="KW-0472">Membrane</keyword>
<evidence type="ECO:0000256" key="3">
    <source>
        <dbReference type="ARBA" id="ARBA00022448"/>
    </source>
</evidence>
<keyword evidence="3" id="KW-0813">Transport</keyword>
<dbReference type="InterPro" id="IPR027417">
    <property type="entry name" value="P-loop_NTPase"/>
</dbReference>
<dbReference type="GO" id="GO:0005524">
    <property type="term" value="F:ATP binding"/>
    <property type="evidence" value="ECO:0007669"/>
    <property type="project" value="InterPro"/>
</dbReference>
<dbReference type="PANTHER" id="PTHR19241">
    <property type="entry name" value="ATP-BINDING CASSETTE TRANSPORTER"/>
    <property type="match status" value="1"/>
</dbReference>
<gene>
    <name evidence="12" type="ORF">VDGE_30814</name>
</gene>
<dbReference type="InterPro" id="IPR003439">
    <property type="entry name" value="ABC_transporter-like_ATP-bd"/>
</dbReference>
<comment type="subcellular location">
    <subcellularLocation>
        <location evidence="1">Membrane</location>
        <topology evidence="1">Multi-pass membrane protein</topology>
    </subcellularLocation>
</comment>
<feature type="transmembrane region" description="Helical" evidence="8">
    <location>
        <begin position="917"/>
        <end position="937"/>
    </location>
</feature>
<feature type="domain" description="ABC transporter" evidence="9">
    <location>
        <begin position="545"/>
        <end position="661"/>
    </location>
</feature>
<proteinExistence type="inferred from homology"/>
<reference evidence="12 13" key="1">
    <citation type="submission" date="2018-12" db="EMBL/GenBank/DDBJ databases">
        <title>Genome of Verticillium dahliae isolate Getta Getta.</title>
        <authorList>
            <person name="Gardiner D.M."/>
        </authorList>
    </citation>
    <scope>NUCLEOTIDE SEQUENCE [LARGE SCALE GENOMIC DNA]</scope>
    <source>
        <strain evidence="12 13">Getta Getta</strain>
    </source>
</reference>
<feature type="transmembrane region" description="Helical" evidence="8">
    <location>
        <begin position="771"/>
        <end position="792"/>
    </location>
</feature>
<comment type="similarity">
    <text evidence="2">Belongs to the ABC transporter superfamily. ABCG family. PDR (TC 3.A.1.205) subfamily.</text>
</comment>
<comment type="caution">
    <text evidence="12">The sequence shown here is derived from an EMBL/GenBank/DDBJ whole genome shotgun (WGS) entry which is preliminary data.</text>
</comment>
<dbReference type="Proteomes" id="UP000288725">
    <property type="component" value="Chromosome 3"/>
</dbReference>
<feature type="domain" description="ABC-2 type transporter transmembrane" evidence="10">
    <location>
        <begin position="182"/>
        <end position="391"/>
    </location>
</feature>
<feature type="transmembrane region" description="Helical" evidence="8">
    <location>
        <begin position="313"/>
        <end position="334"/>
    </location>
</feature>
<dbReference type="GO" id="GO:0016020">
    <property type="term" value="C:membrane"/>
    <property type="evidence" value="ECO:0007669"/>
    <property type="project" value="UniProtKB-SubCell"/>
</dbReference>
<feature type="compositionally biased region" description="Basic and acidic residues" evidence="7">
    <location>
        <begin position="494"/>
        <end position="503"/>
    </location>
</feature>
<evidence type="ECO:0000259" key="11">
    <source>
        <dbReference type="Pfam" id="PF06422"/>
    </source>
</evidence>
<keyword evidence="4 8" id="KW-0812">Transmembrane</keyword>
<protein>
    <recommendedName>
        <fullName evidence="14">ABC transporter domain-containing protein</fullName>
    </recommendedName>
</protein>
<dbReference type="InterPro" id="IPR010929">
    <property type="entry name" value="PDR_CDR_ABC"/>
</dbReference>
<dbReference type="Pfam" id="PF01061">
    <property type="entry name" value="ABC2_membrane"/>
    <property type="match status" value="2"/>
</dbReference>
<accession>A0A444RNP4</accession>
<feature type="transmembrane region" description="Helical" evidence="8">
    <location>
        <begin position="883"/>
        <end position="905"/>
    </location>
</feature>
<feature type="domain" description="ABC-2 type transporter transmembrane" evidence="10">
    <location>
        <begin position="723"/>
        <end position="932"/>
    </location>
</feature>
<evidence type="ECO:0000256" key="7">
    <source>
        <dbReference type="SAM" id="MobiDB-lite"/>
    </source>
</evidence>
<evidence type="ECO:0000313" key="12">
    <source>
        <dbReference type="EMBL" id="RXG42716.1"/>
    </source>
</evidence>
<feature type="domain" description="CDR ABC transporter" evidence="11">
    <location>
        <begin position="405"/>
        <end position="492"/>
    </location>
</feature>
<evidence type="ECO:0000313" key="13">
    <source>
        <dbReference type="Proteomes" id="UP000288725"/>
    </source>
</evidence>
<feature type="transmembrane region" description="Helical" evidence="8">
    <location>
        <begin position="277"/>
        <end position="301"/>
    </location>
</feature>
<evidence type="ECO:0000256" key="4">
    <source>
        <dbReference type="ARBA" id="ARBA00022692"/>
    </source>
</evidence>
<evidence type="ECO:0000256" key="1">
    <source>
        <dbReference type="ARBA" id="ARBA00004141"/>
    </source>
</evidence>
<evidence type="ECO:0000256" key="6">
    <source>
        <dbReference type="ARBA" id="ARBA00023136"/>
    </source>
</evidence>
<evidence type="ECO:0008006" key="14">
    <source>
        <dbReference type="Google" id="ProtNLM"/>
    </source>
</evidence>
<evidence type="ECO:0000259" key="9">
    <source>
        <dbReference type="Pfam" id="PF00005"/>
    </source>
</evidence>
<dbReference type="EMBL" id="RSDZ01000123">
    <property type="protein sequence ID" value="RXG42716.1"/>
    <property type="molecule type" value="Genomic_DNA"/>
</dbReference>
<feature type="transmembrane region" description="Helical" evidence="8">
    <location>
        <begin position="1010"/>
        <end position="1030"/>
    </location>
</feature>
<dbReference type="Gene3D" id="3.40.50.300">
    <property type="entry name" value="P-loop containing nucleotide triphosphate hydrolases"/>
    <property type="match status" value="2"/>
</dbReference>
<evidence type="ECO:0000256" key="8">
    <source>
        <dbReference type="SAM" id="Phobius"/>
    </source>
</evidence>
<keyword evidence="5 8" id="KW-1133">Transmembrane helix</keyword>
<feature type="transmembrane region" description="Helical" evidence="8">
    <location>
        <begin position="346"/>
        <end position="371"/>
    </location>
</feature>
<dbReference type="SUPFAM" id="SSF52540">
    <property type="entry name" value="P-loop containing nucleoside triphosphate hydrolases"/>
    <property type="match status" value="2"/>
</dbReference>